<dbReference type="Gene3D" id="3.30.565.10">
    <property type="entry name" value="Histidine kinase-like ATPase, C-terminal domain"/>
    <property type="match status" value="1"/>
</dbReference>
<dbReference type="PROSITE" id="PS50110">
    <property type="entry name" value="RESPONSE_REGULATORY"/>
    <property type="match status" value="1"/>
</dbReference>
<dbReference type="InterPro" id="IPR036890">
    <property type="entry name" value="HATPase_C_sf"/>
</dbReference>
<feature type="modified residue" description="4-aspartylphosphate" evidence="6">
    <location>
        <position position="528"/>
    </location>
</feature>
<keyword evidence="11" id="KW-1185">Reference proteome</keyword>
<dbReference type="InterPro" id="IPR003594">
    <property type="entry name" value="HATPase_dom"/>
</dbReference>
<dbReference type="SUPFAM" id="SSF55874">
    <property type="entry name" value="ATPase domain of HSP90 chaperone/DNA topoisomerase II/histidine kinase"/>
    <property type="match status" value="1"/>
</dbReference>
<dbReference type="Gene3D" id="3.40.50.2300">
    <property type="match status" value="1"/>
</dbReference>
<dbReference type="CDD" id="cd00082">
    <property type="entry name" value="HisKA"/>
    <property type="match status" value="1"/>
</dbReference>
<name>A0ABV7G4S1_9PROT</name>
<dbReference type="InterPro" id="IPR003661">
    <property type="entry name" value="HisK_dim/P_dom"/>
</dbReference>
<feature type="domain" description="Histidine kinase" evidence="8">
    <location>
        <begin position="241"/>
        <end position="460"/>
    </location>
</feature>
<dbReference type="Pfam" id="PF02518">
    <property type="entry name" value="HATPase_c"/>
    <property type="match status" value="1"/>
</dbReference>
<keyword evidence="4" id="KW-0808">Transferase</keyword>
<dbReference type="SMART" id="SM00448">
    <property type="entry name" value="REC"/>
    <property type="match status" value="1"/>
</dbReference>
<dbReference type="SUPFAM" id="SSF47384">
    <property type="entry name" value="Homodimeric domain of signal transducing histidine kinase"/>
    <property type="match status" value="1"/>
</dbReference>
<evidence type="ECO:0000313" key="10">
    <source>
        <dbReference type="EMBL" id="MFC3126661.1"/>
    </source>
</evidence>
<dbReference type="InterPro" id="IPR004358">
    <property type="entry name" value="Sig_transdc_His_kin-like_C"/>
</dbReference>
<dbReference type="InterPro" id="IPR011006">
    <property type="entry name" value="CheY-like_superfamily"/>
</dbReference>
<evidence type="ECO:0000313" key="11">
    <source>
        <dbReference type="Proteomes" id="UP001595593"/>
    </source>
</evidence>
<dbReference type="PRINTS" id="PR00344">
    <property type="entry name" value="BCTRLSENSOR"/>
</dbReference>
<dbReference type="SMART" id="SM00388">
    <property type="entry name" value="HisKA"/>
    <property type="match status" value="1"/>
</dbReference>
<evidence type="ECO:0000256" key="4">
    <source>
        <dbReference type="ARBA" id="ARBA00022679"/>
    </source>
</evidence>
<dbReference type="SMART" id="SM00387">
    <property type="entry name" value="HATPase_c"/>
    <property type="match status" value="1"/>
</dbReference>
<dbReference type="InterPro" id="IPR036097">
    <property type="entry name" value="HisK_dim/P_sf"/>
</dbReference>
<organism evidence="10 11">
    <name type="scientific">Teichococcus globiformis</name>
    <dbReference type="NCBI Taxonomy" id="2307229"/>
    <lineage>
        <taxon>Bacteria</taxon>
        <taxon>Pseudomonadati</taxon>
        <taxon>Pseudomonadota</taxon>
        <taxon>Alphaproteobacteria</taxon>
        <taxon>Acetobacterales</taxon>
        <taxon>Roseomonadaceae</taxon>
        <taxon>Roseomonas</taxon>
    </lineage>
</organism>
<evidence type="ECO:0000256" key="2">
    <source>
        <dbReference type="ARBA" id="ARBA00012438"/>
    </source>
</evidence>
<feature type="transmembrane region" description="Helical" evidence="7">
    <location>
        <begin position="6"/>
        <end position="24"/>
    </location>
</feature>
<dbReference type="Pfam" id="PF00072">
    <property type="entry name" value="Response_reg"/>
    <property type="match status" value="1"/>
</dbReference>
<dbReference type="PROSITE" id="PS50109">
    <property type="entry name" value="HIS_KIN"/>
    <property type="match status" value="1"/>
</dbReference>
<keyword evidence="7" id="KW-0472">Membrane</keyword>
<dbReference type="CDD" id="cd17546">
    <property type="entry name" value="REC_hyHK_CKI1_RcsC-like"/>
    <property type="match status" value="1"/>
</dbReference>
<dbReference type="EMBL" id="JBHRTN010000018">
    <property type="protein sequence ID" value="MFC3126661.1"/>
    <property type="molecule type" value="Genomic_DNA"/>
</dbReference>
<keyword evidence="10" id="KW-0547">Nucleotide-binding</keyword>
<protein>
    <recommendedName>
        <fullName evidence="2">histidine kinase</fullName>
        <ecNumber evidence="2">2.7.13.3</ecNumber>
    </recommendedName>
</protein>
<keyword evidence="7" id="KW-0812">Transmembrane</keyword>
<sequence length="609" mass="65009">MTLDSATLLIVSTLISIMLGALWVGLSLDRQRTPGLCEWGLALISAGLGSLVLGLRGLAPDWVSIDAGNALILLATGFAWVGARRFDGRPAYWWMLLLTPLIWLIARRLPVMQPLEARIFLTSLLAAPVMLACAVEFLRSRAESPAFRRLLAASFALHATLILMRVPAVLIMPEWSSSTGLPTHPLFQLILLESLLHGVVTSFALMVLFRERGERRAMAGIAAARDEAERANAAKSRFMARMSHELRTPLNGVLGLSDALAARRDLPPPVREQVQVIGQAGRHLLALVNDILDIGMVEAGRVTLHRGIVPLRPLLEDAMALLSPEAERKRLELRLEVDPGCPAALEGDARRLRQILLNLLGNAVKFTPEAGRASLAARPGLDGGLVLEITDNGPGIPRAQRALLFREFTRLMPENSSAEGHGLGLAITARLVSAMGGSIGYEDGPDGTGSQFWVRLNLPEAKLPEPAEMPAAAVGPARRILVVDDVAVNRLVVQALLQGSGHEVQQAESGEAALSLLERQGLDLILLDVQMPGLGGLETARLIRAAEAADPTRPRLAILALTGSDGEEEHEACRAAGMDGVLVKPMGRTGLLAAIRGAAVSPPAGVLAD</sequence>
<dbReference type="Pfam" id="PF00512">
    <property type="entry name" value="HisKA"/>
    <property type="match status" value="1"/>
</dbReference>
<dbReference type="Proteomes" id="UP001595593">
    <property type="component" value="Unassembled WGS sequence"/>
</dbReference>
<reference evidence="11" key="1">
    <citation type="journal article" date="2019" name="Int. J. Syst. Evol. Microbiol.">
        <title>The Global Catalogue of Microorganisms (GCM) 10K type strain sequencing project: providing services to taxonomists for standard genome sequencing and annotation.</title>
        <authorList>
            <consortium name="The Broad Institute Genomics Platform"/>
            <consortium name="The Broad Institute Genome Sequencing Center for Infectious Disease"/>
            <person name="Wu L."/>
            <person name="Ma J."/>
        </authorList>
    </citation>
    <scope>NUCLEOTIDE SEQUENCE [LARGE SCALE GENOMIC DNA]</scope>
    <source>
        <strain evidence="11">KCTC 52094</strain>
    </source>
</reference>
<dbReference type="InterPro" id="IPR001789">
    <property type="entry name" value="Sig_transdc_resp-reg_receiver"/>
</dbReference>
<dbReference type="PANTHER" id="PTHR43047">
    <property type="entry name" value="TWO-COMPONENT HISTIDINE PROTEIN KINASE"/>
    <property type="match status" value="1"/>
</dbReference>
<keyword evidence="3 6" id="KW-0597">Phosphoprotein</keyword>
<comment type="caution">
    <text evidence="10">The sequence shown here is derived from an EMBL/GenBank/DDBJ whole genome shotgun (WGS) entry which is preliminary data.</text>
</comment>
<comment type="catalytic activity">
    <reaction evidence="1">
        <text>ATP + protein L-histidine = ADP + protein N-phospho-L-histidine.</text>
        <dbReference type="EC" id="2.7.13.3"/>
    </reaction>
</comment>
<feature type="transmembrane region" description="Helical" evidence="7">
    <location>
        <begin position="36"/>
        <end position="56"/>
    </location>
</feature>
<keyword evidence="10" id="KW-0067">ATP-binding</keyword>
<evidence type="ECO:0000259" key="9">
    <source>
        <dbReference type="PROSITE" id="PS50110"/>
    </source>
</evidence>
<evidence type="ECO:0000259" key="8">
    <source>
        <dbReference type="PROSITE" id="PS50109"/>
    </source>
</evidence>
<dbReference type="InterPro" id="IPR005467">
    <property type="entry name" value="His_kinase_dom"/>
</dbReference>
<feature type="transmembrane region" description="Helical" evidence="7">
    <location>
        <begin position="185"/>
        <end position="209"/>
    </location>
</feature>
<dbReference type="Gene3D" id="1.10.287.130">
    <property type="match status" value="1"/>
</dbReference>
<dbReference type="SUPFAM" id="SSF52172">
    <property type="entry name" value="CheY-like"/>
    <property type="match status" value="1"/>
</dbReference>
<gene>
    <name evidence="10" type="ORF">ACFOD4_16470</name>
</gene>
<proteinExistence type="predicted"/>
<evidence type="ECO:0000256" key="6">
    <source>
        <dbReference type="PROSITE-ProRule" id="PRU00169"/>
    </source>
</evidence>
<evidence type="ECO:0000256" key="5">
    <source>
        <dbReference type="ARBA" id="ARBA00022777"/>
    </source>
</evidence>
<feature type="transmembrane region" description="Helical" evidence="7">
    <location>
        <begin position="150"/>
        <end position="173"/>
    </location>
</feature>
<feature type="transmembrane region" description="Helical" evidence="7">
    <location>
        <begin position="90"/>
        <end position="106"/>
    </location>
</feature>
<dbReference type="EC" id="2.7.13.3" evidence="2"/>
<accession>A0ABV7G4S1</accession>
<evidence type="ECO:0000256" key="1">
    <source>
        <dbReference type="ARBA" id="ARBA00000085"/>
    </source>
</evidence>
<evidence type="ECO:0000256" key="3">
    <source>
        <dbReference type="ARBA" id="ARBA00022553"/>
    </source>
</evidence>
<evidence type="ECO:0000256" key="7">
    <source>
        <dbReference type="SAM" id="Phobius"/>
    </source>
</evidence>
<feature type="transmembrane region" description="Helical" evidence="7">
    <location>
        <begin position="118"/>
        <end position="138"/>
    </location>
</feature>
<keyword evidence="7" id="KW-1133">Transmembrane helix</keyword>
<dbReference type="RefSeq" id="WP_379598141.1">
    <property type="nucleotide sequence ID" value="NZ_JBHRTN010000018.1"/>
</dbReference>
<dbReference type="GO" id="GO:0005524">
    <property type="term" value="F:ATP binding"/>
    <property type="evidence" value="ECO:0007669"/>
    <property type="project" value="UniProtKB-KW"/>
</dbReference>
<feature type="transmembrane region" description="Helical" evidence="7">
    <location>
        <begin position="62"/>
        <end position="83"/>
    </location>
</feature>
<keyword evidence="5" id="KW-0418">Kinase</keyword>
<feature type="domain" description="Response regulatory" evidence="9">
    <location>
        <begin position="479"/>
        <end position="599"/>
    </location>
</feature>